<keyword evidence="1" id="KW-0472">Membrane</keyword>
<feature type="transmembrane region" description="Helical" evidence="1">
    <location>
        <begin position="21"/>
        <end position="41"/>
    </location>
</feature>
<reference evidence="2" key="1">
    <citation type="submission" date="2021-04" db="EMBL/GenBank/DDBJ databases">
        <authorList>
            <consortium name="Wellcome Sanger Institute Data Sharing"/>
        </authorList>
    </citation>
    <scope>NUCLEOTIDE SEQUENCE [LARGE SCALE GENOMIC DNA]</scope>
</reference>
<dbReference type="Proteomes" id="UP000265040">
    <property type="component" value="Chromosome 9"/>
</dbReference>
<evidence type="ECO:0000313" key="2">
    <source>
        <dbReference type="Ensembl" id="ENSATEP00000044655.1"/>
    </source>
</evidence>
<name>A0A7N6F973_ANATE</name>
<sequence length="75" mass="8504">MTSSVIRYKCLFKAPPTIKRHLMVVSVIVEVSEILCCSLILPGLVELKSHLRGQKTENSERIVQNKIKKSELVKI</sequence>
<reference evidence="2" key="2">
    <citation type="submission" date="2025-08" db="UniProtKB">
        <authorList>
            <consortium name="Ensembl"/>
        </authorList>
    </citation>
    <scope>IDENTIFICATION</scope>
</reference>
<gene>
    <name evidence="2" type="primary">MRPL33</name>
</gene>
<dbReference type="Ensembl" id="ENSATET00000041881.1">
    <property type="protein sequence ID" value="ENSATEP00000044655.1"/>
    <property type="gene ID" value="ENSATEG00000028884.1"/>
</dbReference>
<keyword evidence="3" id="KW-1185">Reference proteome</keyword>
<protein>
    <submittedName>
        <fullName evidence="2">Uncharacterized protein</fullName>
    </submittedName>
</protein>
<keyword evidence="1" id="KW-0812">Transmembrane</keyword>
<keyword evidence="1" id="KW-1133">Transmembrane helix</keyword>
<evidence type="ECO:0000313" key="3">
    <source>
        <dbReference type="Proteomes" id="UP000265040"/>
    </source>
</evidence>
<organism evidence="2 3">
    <name type="scientific">Anabas testudineus</name>
    <name type="common">Climbing perch</name>
    <name type="synonym">Anthias testudineus</name>
    <dbReference type="NCBI Taxonomy" id="64144"/>
    <lineage>
        <taxon>Eukaryota</taxon>
        <taxon>Metazoa</taxon>
        <taxon>Chordata</taxon>
        <taxon>Craniata</taxon>
        <taxon>Vertebrata</taxon>
        <taxon>Euteleostomi</taxon>
        <taxon>Actinopterygii</taxon>
        <taxon>Neopterygii</taxon>
        <taxon>Teleostei</taxon>
        <taxon>Neoteleostei</taxon>
        <taxon>Acanthomorphata</taxon>
        <taxon>Anabantaria</taxon>
        <taxon>Anabantiformes</taxon>
        <taxon>Anabantoidei</taxon>
        <taxon>Anabantidae</taxon>
        <taxon>Anabas</taxon>
    </lineage>
</organism>
<evidence type="ECO:0000256" key="1">
    <source>
        <dbReference type="SAM" id="Phobius"/>
    </source>
</evidence>
<dbReference type="AlphaFoldDB" id="A0A7N6F973"/>
<reference evidence="2" key="3">
    <citation type="submission" date="2025-09" db="UniProtKB">
        <authorList>
            <consortium name="Ensembl"/>
        </authorList>
    </citation>
    <scope>IDENTIFICATION</scope>
</reference>
<accession>A0A7N6F973</accession>
<dbReference type="InParanoid" id="A0A7N6F973"/>
<proteinExistence type="predicted"/>